<keyword evidence="2" id="KW-0812">Transmembrane</keyword>
<accession>A0A7I4YWR0</accession>
<sequence>MAMNEHFEPAFSGELGSSGLPLDEKNSPGQVMKKSSDKNRRRLPLFNSEALPLLRRSERTNYATTYRQPKRFISLVVPAIMCGLVVITSIMLYFRLAAHMVRSQVYEASRGYGVQTDARWYFVFRVAAGPEVEDGRLVEFQYSNCGQEVIIGCWRRIKQQESPYRLSDEEMNQTYVRNVYSFVEARPEVICPPSLFIGAYSPVDKNCFSDYDWEPTSHDIIKD</sequence>
<dbReference type="AlphaFoldDB" id="A0A7I4YWR0"/>
<evidence type="ECO:0000313" key="3">
    <source>
        <dbReference type="Proteomes" id="UP000025227"/>
    </source>
</evidence>
<dbReference type="OrthoDB" id="10482259at2759"/>
<organism evidence="3 4">
    <name type="scientific">Haemonchus contortus</name>
    <name type="common">Barber pole worm</name>
    <dbReference type="NCBI Taxonomy" id="6289"/>
    <lineage>
        <taxon>Eukaryota</taxon>
        <taxon>Metazoa</taxon>
        <taxon>Ecdysozoa</taxon>
        <taxon>Nematoda</taxon>
        <taxon>Chromadorea</taxon>
        <taxon>Rhabditida</taxon>
        <taxon>Rhabditina</taxon>
        <taxon>Rhabditomorpha</taxon>
        <taxon>Strongyloidea</taxon>
        <taxon>Trichostrongylidae</taxon>
        <taxon>Haemonchus</taxon>
    </lineage>
</organism>
<feature type="transmembrane region" description="Helical" evidence="2">
    <location>
        <begin position="72"/>
        <end position="94"/>
    </location>
</feature>
<keyword evidence="3" id="KW-1185">Reference proteome</keyword>
<dbReference type="Proteomes" id="UP000025227">
    <property type="component" value="Unplaced"/>
</dbReference>
<evidence type="ECO:0000256" key="1">
    <source>
        <dbReference type="SAM" id="MobiDB-lite"/>
    </source>
</evidence>
<keyword evidence="2" id="KW-1133">Transmembrane helix</keyword>
<name>A0A7I4YWR0_HAECO</name>
<evidence type="ECO:0000256" key="2">
    <source>
        <dbReference type="SAM" id="Phobius"/>
    </source>
</evidence>
<dbReference type="WBParaSite" id="HCON_00142550-00001">
    <property type="protein sequence ID" value="HCON_00142550-00001"/>
    <property type="gene ID" value="HCON_00142550"/>
</dbReference>
<evidence type="ECO:0000313" key="4">
    <source>
        <dbReference type="WBParaSite" id="HCON_00142550-00001"/>
    </source>
</evidence>
<keyword evidence="2" id="KW-0472">Membrane</keyword>
<feature type="region of interest" description="Disordered" evidence="1">
    <location>
        <begin position="1"/>
        <end position="38"/>
    </location>
</feature>
<protein>
    <submittedName>
        <fullName evidence="4">Integral membrane protein 2</fullName>
    </submittedName>
</protein>
<reference evidence="4" key="1">
    <citation type="submission" date="2020-12" db="UniProtKB">
        <authorList>
            <consortium name="WormBaseParasite"/>
        </authorList>
    </citation>
    <scope>IDENTIFICATION</scope>
    <source>
        <strain evidence="4">MHco3</strain>
    </source>
</reference>
<proteinExistence type="predicted"/>